<protein>
    <submittedName>
        <fullName evidence="1">Uncharacterized protein</fullName>
    </submittedName>
</protein>
<sequence>MDGLLDVLPTIFSKLTDEFQTLCKMPLVSKSWYDAYHNVAFKMLRAKFDRYLKVVNVPLEKFEDLCGLQYYYVKVDGKLGQIQDDQDDPVDFDCEYDDEEQLINWEYPFNPKLPVDIFKGLISEPDLLSTCFTSFTYYKKMSLHISHPCTVDHMCWLSLDGQQNYFTTPQEWFPIYQPFKTYVSIGVNVRTGQFGIYYNAEENGYNFIIPKTTAYDIMRNRYGMEEIGNKLRDLGSDGIIVKWNSTGMYLQ</sequence>
<name>A0A8F8PN62_9VIRU</name>
<reference evidence="1" key="1">
    <citation type="submission" date="2021-06" db="EMBL/GenBank/DDBJ databases">
        <authorList>
            <person name="Rolland C."/>
        </authorList>
    </citation>
    <scope>NUCLEOTIDE SEQUENCE</scope>
    <source>
        <strain evidence="1">347.936635</strain>
    </source>
</reference>
<evidence type="ECO:0000313" key="1">
    <source>
        <dbReference type="EMBL" id="QYA18517.1"/>
    </source>
</evidence>
<accession>A0A8F8PN62</accession>
<organism evidence="1">
    <name type="scientific">Clandestinovirus</name>
    <dbReference type="NCBI Taxonomy" id="2831644"/>
    <lineage>
        <taxon>Viruses</taxon>
    </lineage>
</organism>
<proteinExistence type="predicted"/>
<gene>
    <name evidence="1" type="ORF">KOM_12_248</name>
</gene>
<dbReference type="EMBL" id="MZ420154">
    <property type="protein sequence ID" value="QYA18517.1"/>
    <property type="molecule type" value="Genomic_DNA"/>
</dbReference>